<dbReference type="InterPro" id="IPR012910">
    <property type="entry name" value="Plug_dom"/>
</dbReference>
<dbReference type="Gene3D" id="2.170.130.10">
    <property type="entry name" value="TonB-dependent receptor, plug domain"/>
    <property type="match status" value="1"/>
</dbReference>
<dbReference type="InterPro" id="IPR039426">
    <property type="entry name" value="TonB-dep_rcpt-like"/>
</dbReference>
<keyword evidence="4" id="KW-0410">Iron transport</keyword>
<reference evidence="17" key="1">
    <citation type="journal article" date="2019" name="Int. J. Syst. Evol. Microbiol.">
        <title>The Global Catalogue of Microorganisms (GCM) 10K type strain sequencing project: providing services to taxonomists for standard genome sequencing and annotation.</title>
        <authorList>
            <consortium name="The Broad Institute Genomics Platform"/>
            <consortium name="The Broad Institute Genome Sequencing Center for Infectious Disease"/>
            <person name="Wu L."/>
            <person name="Ma J."/>
        </authorList>
    </citation>
    <scope>NUCLEOTIDE SEQUENCE [LARGE SCALE GENOMIC DNA]</scope>
    <source>
        <strain evidence="17">NBRC 111980</strain>
    </source>
</reference>
<comment type="caution">
    <text evidence="16">The sequence shown here is derived from an EMBL/GenBank/DDBJ whole genome shotgun (WGS) entry which is preliminary data.</text>
</comment>
<keyword evidence="6 14" id="KW-0732">Signal</keyword>
<evidence type="ECO:0000259" key="15">
    <source>
        <dbReference type="SMART" id="SM00965"/>
    </source>
</evidence>
<proteinExistence type="inferred from homology"/>
<dbReference type="SMART" id="SM00965">
    <property type="entry name" value="STN"/>
    <property type="match status" value="1"/>
</dbReference>
<comment type="subcellular location">
    <subcellularLocation>
        <location evidence="1 12">Cell outer membrane</location>
        <topology evidence="1 12">Multi-pass membrane protein</topology>
    </subcellularLocation>
</comment>
<evidence type="ECO:0000256" key="8">
    <source>
        <dbReference type="ARBA" id="ARBA00023065"/>
    </source>
</evidence>
<evidence type="ECO:0000256" key="10">
    <source>
        <dbReference type="ARBA" id="ARBA00023136"/>
    </source>
</evidence>
<evidence type="ECO:0000256" key="6">
    <source>
        <dbReference type="ARBA" id="ARBA00022729"/>
    </source>
</evidence>
<dbReference type="PANTHER" id="PTHR32552">
    <property type="entry name" value="FERRICHROME IRON RECEPTOR-RELATED"/>
    <property type="match status" value="1"/>
</dbReference>
<organism evidence="16 17">
    <name type="scientific">Dyella acidisoli</name>
    <dbReference type="NCBI Taxonomy" id="1867834"/>
    <lineage>
        <taxon>Bacteria</taxon>
        <taxon>Pseudomonadati</taxon>
        <taxon>Pseudomonadota</taxon>
        <taxon>Gammaproteobacteria</taxon>
        <taxon>Lysobacterales</taxon>
        <taxon>Rhodanobacteraceae</taxon>
        <taxon>Dyella</taxon>
    </lineage>
</organism>
<accession>A0ABQ5XR13</accession>
<keyword evidence="11 12" id="KW-0998">Cell outer membrane</keyword>
<dbReference type="Gene3D" id="2.40.170.20">
    <property type="entry name" value="TonB-dependent receptor, beta-barrel domain"/>
    <property type="match status" value="1"/>
</dbReference>
<evidence type="ECO:0000256" key="11">
    <source>
        <dbReference type="ARBA" id="ARBA00023237"/>
    </source>
</evidence>
<comment type="similarity">
    <text evidence="12 13">Belongs to the TonB-dependent receptor family.</text>
</comment>
<keyword evidence="9 13" id="KW-0798">TonB box</keyword>
<evidence type="ECO:0000313" key="17">
    <source>
        <dbReference type="Proteomes" id="UP001156670"/>
    </source>
</evidence>
<evidence type="ECO:0000256" key="2">
    <source>
        <dbReference type="ARBA" id="ARBA00022448"/>
    </source>
</evidence>
<gene>
    <name evidence="16" type="primary">fhuA_3</name>
    <name evidence="16" type="ORF">GCM10007901_17750</name>
</gene>
<name>A0ABQ5XR13_9GAMM</name>
<dbReference type="EMBL" id="BSOB01000013">
    <property type="protein sequence ID" value="GLQ92824.1"/>
    <property type="molecule type" value="Genomic_DNA"/>
</dbReference>
<dbReference type="PANTHER" id="PTHR32552:SF89">
    <property type="entry name" value="CATECHOLATE SIDEROPHORE RECEPTOR FIU"/>
    <property type="match status" value="1"/>
</dbReference>
<dbReference type="Proteomes" id="UP001156670">
    <property type="component" value="Unassembled WGS sequence"/>
</dbReference>
<evidence type="ECO:0000256" key="5">
    <source>
        <dbReference type="ARBA" id="ARBA00022692"/>
    </source>
</evidence>
<evidence type="ECO:0000256" key="12">
    <source>
        <dbReference type="PROSITE-ProRule" id="PRU01360"/>
    </source>
</evidence>
<feature type="domain" description="Secretin/TonB short N-terminal" evidence="15">
    <location>
        <begin position="53"/>
        <end position="104"/>
    </location>
</feature>
<evidence type="ECO:0000256" key="7">
    <source>
        <dbReference type="ARBA" id="ARBA00023004"/>
    </source>
</evidence>
<dbReference type="InterPro" id="IPR036942">
    <property type="entry name" value="Beta-barrel_TonB_sf"/>
</dbReference>
<sequence>MRNRLALHIALILGTSVPFAAFAQTTTTTLHTTAIAPMPLAKALENFSHEAGLQIVYGSEIADSIRSPGADAGLPPEQQLRQLLAGTGLSYRFVTPNTVTIVPGNVATNAGNPASAAVATAGSADPQAVNSGAVQMNGDKTAKDLARVVVTARSGVDLRTRAQTSYSITTIDEDRLRMQAPTSVTEAVKSVPGFWVEASGGEASGNIRARGIPVDGFGSVNLLEDGIPVQHDPALGYLNADQAFRLDETIDRVEVVRGGPSSIFYSNAPAGAINFIPRQVDDMAEGLVKYTAGNYGLGRLDFWYGTPIGDGWKLSTGGFFRIDHNIRNPGFNGDNGGQLRATLSKQFENGNFSFDVKRLDDRVYFDLGLPMYRNPSGDLVAVPGINGNYGTVAGPDTEHVQLQQGNGSYYNFDNSLGTDVQRTQLTVKFDYNLWDNWKVAEDLRYSDTSTQRNGVYPNAIETPAALYASAAARLKQYYPGAAGMQLQYADSGVVFGPNQNGNGLVILGGLRGITMPMDELTSNTRLMRKFEFGDQTHDVTLGYYHAHFNQSFDRFSSTVLLDTENNAKLLNLVAVNAAGTPIGMLTDGGIYSNGYEWAHAHGTSDTDAFYASDEWQVTDKLRIDAGVRWERVDTRGWTELSTNANLGTPWSSSIITGNGQYASYDHSFHKLGWTVGANYQFSDQQGVFARYTSTFRLPNLSTYITSPTATPVTQTMILPEIGYKFANRYIETYETFFYTRYNNVGFSNYVFNPNTGVSTPQQGYADTETYGLELEGTIYPTKWFDLQYSATLQDPRYKGLRYTTIQAGAPVLLDYNDDQLIRVPRKSFRIVPGVNLLDNKLRLQLTYEYEGKRFSDTANSVELPQYNTLSFSARYQATPELSFFFYADNLNNSLGLTEGNPRSGELKSSDAGATVFIARPLLGRSFRASVMYRF</sequence>
<keyword evidence="8" id="KW-0406">Ion transport</keyword>
<keyword evidence="10 12" id="KW-0472">Membrane</keyword>
<keyword evidence="16" id="KW-0675">Receptor</keyword>
<keyword evidence="3 12" id="KW-1134">Transmembrane beta strand</keyword>
<keyword evidence="2 12" id="KW-0813">Transport</keyword>
<feature type="chain" id="PRO_5045198395" evidence="14">
    <location>
        <begin position="24"/>
        <end position="934"/>
    </location>
</feature>
<evidence type="ECO:0000313" key="16">
    <source>
        <dbReference type="EMBL" id="GLQ92824.1"/>
    </source>
</evidence>
<keyword evidence="7" id="KW-0408">Iron</keyword>
<evidence type="ECO:0000256" key="9">
    <source>
        <dbReference type="ARBA" id="ARBA00023077"/>
    </source>
</evidence>
<dbReference type="Pfam" id="PF00593">
    <property type="entry name" value="TonB_dep_Rec_b-barrel"/>
    <property type="match status" value="1"/>
</dbReference>
<evidence type="ECO:0000256" key="1">
    <source>
        <dbReference type="ARBA" id="ARBA00004571"/>
    </source>
</evidence>
<dbReference type="SUPFAM" id="SSF56935">
    <property type="entry name" value="Porins"/>
    <property type="match status" value="1"/>
</dbReference>
<evidence type="ECO:0000256" key="4">
    <source>
        <dbReference type="ARBA" id="ARBA00022496"/>
    </source>
</evidence>
<protein>
    <submittedName>
        <fullName evidence="16">TonB-dependent receptor</fullName>
    </submittedName>
</protein>
<dbReference type="InterPro" id="IPR000531">
    <property type="entry name" value="Beta-barrel_TonB"/>
</dbReference>
<dbReference type="PROSITE" id="PS52016">
    <property type="entry name" value="TONB_DEPENDENT_REC_3"/>
    <property type="match status" value="1"/>
</dbReference>
<evidence type="ECO:0000256" key="13">
    <source>
        <dbReference type="RuleBase" id="RU003357"/>
    </source>
</evidence>
<evidence type="ECO:0000256" key="14">
    <source>
        <dbReference type="SAM" id="SignalP"/>
    </source>
</evidence>
<dbReference type="RefSeq" id="WP_284320558.1">
    <property type="nucleotide sequence ID" value="NZ_BSOB01000013.1"/>
</dbReference>
<dbReference type="Pfam" id="PF07660">
    <property type="entry name" value="STN"/>
    <property type="match status" value="1"/>
</dbReference>
<feature type="signal peptide" evidence="14">
    <location>
        <begin position="1"/>
        <end position="23"/>
    </location>
</feature>
<keyword evidence="5 12" id="KW-0812">Transmembrane</keyword>
<dbReference type="Pfam" id="PF07715">
    <property type="entry name" value="Plug"/>
    <property type="match status" value="1"/>
</dbReference>
<dbReference type="Gene3D" id="3.55.50.30">
    <property type="match status" value="1"/>
</dbReference>
<dbReference type="InterPro" id="IPR037066">
    <property type="entry name" value="Plug_dom_sf"/>
</dbReference>
<keyword evidence="17" id="KW-1185">Reference proteome</keyword>
<dbReference type="InterPro" id="IPR011662">
    <property type="entry name" value="Secretin/TonB_short_N"/>
</dbReference>
<evidence type="ECO:0000256" key="3">
    <source>
        <dbReference type="ARBA" id="ARBA00022452"/>
    </source>
</evidence>